<dbReference type="AlphaFoldDB" id="A0A2G9CBU2"/>
<evidence type="ECO:0000256" key="4">
    <source>
        <dbReference type="ARBA" id="ARBA00022840"/>
    </source>
</evidence>
<dbReference type="InterPro" id="IPR045540">
    <property type="entry name" value="YegS/DAGK_C"/>
</dbReference>
<dbReference type="OrthoDB" id="142078at2"/>
<keyword evidence="4" id="KW-0067">ATP-binding</keyword>
<dbReference type="InterPro" id="IPR050187">
    <property type="entry name" value="Lipid_Phosphate_FormReg"/>
</dbReference>
<evidence type="ECO:0000313" key="6">
    <source>
        <dbReference type="EMBL" id="PIM53845.1"/>
    </source>
</evidence>
<evidence type="ECO:0000313" key="7">
    <source>
        <dbReference type="Proteomes" id="UP000231501"/>
    </source>
</evidence>
<dbReference type="SMART" id="SM00046">
    <property type="entry name" value="DAGKc"/>
    <property type="match status" value="1"/>
</dbReference>
<dbReference type="PANTHER" id="PTHR12358">
    <property type="entry name" value="SPHINGOSINE KINASE"/>
    <property type="match status" value="1"/>
</dbReference>
<dbReference type="InterPro" id="IPR001206">
    <property type="entry name" value="Diacylglycerol_kinase_cat_dom"/>
</dbReference>
<dbReference type="Gene3D" id="3.40.50.10330">
    <property type="entry name" value="Probable inorganic polyphosphate/atp-NAD kinase, domain 1"/>
    <property type="match status" value="1"/>
</dbReference>
<dbReference type="GO" id="GO:0005524">
    <property type="term" value="F:ATP binding"/>
    <property type="evidence" value="ECO:0007669"/>
    <property type="project" value="UniProtKB-KW"/>
</dbReference>
<sequence>MSVPLAPRSAPLFVVFNRASGRGDRDELGPAVEAACRAAGRVCELLPVEEPGRLADTAREAVRRASEAGGVVVAAGGDGTINCVAQAVLGSGCAFGVLPRGTFNYFARTHGIPAELDGALRVLLEERAVPVQVGFLNDRVFLVNASLGLYSQSLEDREVWKRQFGRSRVIAIGAVLATILRGHRSLGLTIESHGPPRKVRTPTVFVGNNALQMEQVGLPEAQAIDQGALAGVMLKPVGRWGLLKLLVRGAMGRLAEADQIVNFAFRRLTVRDRRFGARRVKVATDGEVLWMRLPLRFEVSPHRLMLIRPPGLAEERRQAQASLAEAESGR</sequence>
<dbReference type="Proteomes" id="UP000231501">
    <property type="component" value="Unassembled WGS sequence"/>
</dbReference>
<dbReference type="Gene3D" id="2.60.200.40">
    <property type="match status" value="1"/>
</dbReference>
<proteinExistence type="predicted"/>
<evidence type="ECO:0000259" key="5">
    <source>
        <dbReference type="PROSITE" id="PS50146"/>
    </source>
</evidence>
<dbReference type="EMBL" id="PEOG01000016">
    <property type="protein sequence ID" value="PIM53845.1"/>
    <property type="molecule type" value="Genomic_DNA"/>
</dbReference>
<feature type="domain" description="DAGKc" evidence="5">
    <location>
        <begin position="7"/>
        <end position="140"/>
    </location>
</feature>
<accession>A0A2G9CBU2</accession>
<reference evidence="6 7" key="1">
    <citation type="submission" date="2017-11" db="EMBL/GenBank/DDBJ databases">
        <title>Draft genome sequence of Mitsuaria sp. HWN-4.</title>
        <authorList>
            <person name="Gundlapally S.R."/>
        </authorList>
    </citation>
    <scope>NUCLEOTIDE SEQUENCE [LARGE SCALE GENOMIC DNA]</scope>
    <source>
        <strain evidence="6 7">HWN-4</strain>
    </source>
</reference>
<dbReference type="RefSeq" id="WP_099860994.1">
    <property type="nucleotide sequence ID" value="NZ_PEOG01000016.1"/>
</dbReference>
<dbReference type="Pfam" id="PF00781">
    <property type="entry name" value="DAGK_cat"/>
    <property type="match status" value="1"/>
</dbReference>
<evidence type="ECO:0000256" key="3">
    <source>
        <dbReference type="ARBA" id="ARBA00022777"/>
    </source>
</evidence>
<name>A0A2G9CBU2_9BURK</name>
<dbReference type="PROSITE" id="PS50146">
    <property type="entry name" value="DAGK"/>
    <property type="match status" value="1"/>
</dbReference>
<protein>
    <submittedName>
        <fullName evidence="6">Diacylglycerol kinase</fullName>
    </submittedName>
</protein>
<evidence type="ECO:0000256" key="2">
    <source>
        <dbReference type="ARBA" id="ARBA00022741"/>
    </source>
</evidence>
<comment type="caution">
    <text evidence="6">The sequence shown here is derived from an EMBL/GenBank/DDBJ whole genome shotgun (WGS) entry which is preliminary data.</text>
</comment>
<dbReference type="InterPro" id="IPR017438">
    <property type="entry name" value="ATP-NAD_kinase_N"/>
</dbReference>
<keyword evidence="7" id="KW-1185">Reference proteome</keyword>
<gene>
    <name evidence="6" type="ORF">CS062_07875</name>
</gene>
<keyword evidence="2" id="KW-0547">Nucleotide-binding</keyword>
<keyword evidence="1" id="KW-0808">Transferase</keyword>
<dbReference type="InterPro" id="IPR016064">
    <property type="entry name" value="NAD/diacylglycerol_kinase_sf"/>
</dbReference>
<dbReference type="PANTHER" id="PTHR12358:SF54">
    <property type="entry name" value="SPHINGOSINE KINASE RELATED PROTEIN"/>
    <property type="match status" value="1"/>
</dbReference>
<evidence type="ECO:0000256" key="1">
    <source>
        <dbReference type="ARBA" id="ARBA00022679"/>
    </source>
</evidence>
<organism evidence="6 7">
    <name type="scientific">Roseateles chitinivorans</name>
    <dbReference type="NCBI Taxonomy" id="2917965"/>
    <lineage>
        <taxon>Bacteria</taxon>
        <taxon>Pseudomonadati</taxon>
        <taxon>Pseudomonadota</taxon>
        <taxon>Betaproteobacteria</taxon>
        <taxon>Burkholderiales</taxon>
        <taxon>Sphaerotilaceae</taxon>
        <taxon>Roseateles</taxon>
    </lineage>
</organism>
<dbReference type="GO" id="GO:0016301">
    <property type="term" value="F:kinase activity"/>
    <property type="evidence" value="ECO:0007669"/>
    <property type="project" value="UniProtKB-KW"/>
</dbReference>
<dbReference type="SUPFAM" id="SSF111331">
    <property type="entry name" value="NAD kinase/diacylglycerol kinase-like"/>
    <property type="match status" value="1"/>
</dbReference>
<dbReference type="Pfam" id="PF19279">
    <property type="entry name" value="YegS_C"/>
    <property type="match status" value="1"/>
</dbReference>
<keyword evidence="3 6" id="KW-0418">Kinase</keyword>